<comment type="PTM">
    <text evidence="7">Cleaved by autocatalysis into a large and a small subunit.</text>
</comment>
<dbReference type="Gene3D" id="3.60.20.40">
    <property type="match status" value="1"/>
</dbReference>
<reference evidence="10 13" key="2">
    <citation type="submission" date="2024-11" db="EMBL/GenBank/DDBJ databases">
        <title>Genome sequencing of Xanthomonas codiaei.</title>
        <authorList>
            <person name="Studholme D.J."/>
        </authorList>
    </citation>
    <scope>NUCLEOTIDE SEQUENCE [LARGE SCALE GENOMIC DNA]</scope>
    <source>
        <strain evidence="10 13">NCPPB 4350</strain>
    </source>
</reference>
<keyword evidence="3 7" id="KW-0012">Acyltransferase</keyword>
<comment type="pathway">
    <text evidence="7">Sulfur metabolism; glutathione metabolism.</text>
</comment>
<comment type="caution">
    <text evidence="11">The sequence shown here is derived from an EMBL/GenBank/DDBJ whole genome shotgun (WGS) entry which is preliminary data.</text>
</comment>
<comment type="catalytic activity">
    <reaction evidence="4 7">
        <text>an N-terminal (5-L-glutamyl)-[peptide] + an alpha-amino acid = 5-L-glutamyl amino acid + an N-terminal L-alpha-aminoacyl-[peptide]</text>
        <dbReference type="Rhea" id="RHEA:23904"/>
        <dbReference type="Rhea" id="RHEA-COMP:9780"/>
        <dbReference type="Rhea" id="RHEA-COMP:9795"/>
        <dbReference type="ChEBI" id="CHEBI:77644"/>
        <dbReference type="ChEBI" id="CHEBI:78597"/>
        <dbReference type="ChEBI" id="CHEBI:78599"/>
        <dbReference type="ChEBI" id="CHEBI:78608"/>
        <dbReference type="EC" id="2.3.2.2"/>
    </reaction>
</comment>
<evidence type="ECO:0000256" key="3">
    <source>
        <dbReference type="ARBA" id="ARBA00023315"/>
    </source>
</evidence>
<evidence type="ECO:0000256" key="9">
    <source>
        <dbReference type="SAM" id="SignalP"/>
    </source>
</evidence>
<feature type="active site" description="Nucleophile" evidence="5">
    <location>
        <position position="386"/>
    </location>
</feature>
<dbReference type="EC" id="3.4.19.13" evidence="7"/>
<comment type="catalytic activity">
    <reaction evidence="1 7">
        <text>an S-substituted glutathione + H2O = an S-substituted L-cysteinylglycine + L-glutamate</text>
        <dbReference type="Rhea" id="RHEA:59468"/>
        <dbReference type="ChEBI" id="CHEBI:15377"/>
        <dbReference type="ChEBI" id="CHEBI:29985"/>
        <dbReference type="ChEBI" id="CHEBI:90779"/>
        <dbReference type="ChEBI" id="CHEBI:143103"/>
        <dbReference type="EC" id="3.4.19.13"/>
    </reaction>
</comment>
<dbReference type="RefSeq" id="WP_104544012.1">
    <property type="nucleotide sequence ID" value="NZ_JBJGBS010000140.1"/>
</dbReference>
<reference evidence="11 12" key="1">
    <citation type="submission" date="2016-08" db="EMBL/GenBank/DDBJ databases">
        <authorList>
            <person name="Seilhamer J.J."/>
        </authorList>
    </citation>
    <scope>NUCLEOTIDE SEQUENCE [LARGE SCALE GENOMIC DNA]</scope>
    <source>
        <strain evidence="11 12">CFBP4690</strain>
    </source>
</reference>
<evidence type="ECO:0000256" key="6">
    <source>
        <dbReference type="PIRSR" id="PIRSR600101-2"/>
    </source>
</evidence>
<evidence type="ECO:0000256" key="4">
    <source>
        <dbReference type="ARBA" id="ARBA00047417"/>
    </source>
</evidence>
<keyword evidence="7" id="KW-0317">Glutathione biosynthesis</keyword>
<sequence>MSTFLRHFSTRGLLLLALVLAPPAWSADGARPAAGAPAAVATHPPGAAVASGHALATDAGLQILREGGNAFDAAIAVSSTLAVVEPISSGLGGGGFFLLHDAKTGKDVMLDAREYAPESATPEKFLDKRGELDRDRSVNGPWSAGIPGLPAALVELAAKHGRLPLKQSLAPSIRIATEGFPVYARMAKGYASRREVMERYPGTREVYLRGGKPIAEGDIFKQPELAHTLTLLGDKGFDGFYKGETARKLIAGVKQAGGHWTAAELAGYTVKQRTPIQFDYRGWKITTAPPPSSGGIALAAMLQILEGWDLNKLDDVHRTHLVVEAMRRAYRDRTFFLGDPDFVDVPQRVLTSKDYAQGLRATINPDKATPSDLLSGNPTPLEDDETTHFSIIDGEGNRVGATQTVNLLYGSGLIPKGTGVLLNDEMDDFALKPGTPNAFGVMGYDANAPKPGKRMLSSMTPTFMESADKAIVLGTPGGSRIITMVLLGILGYDAGLDAQAVSALPRYHHQWMPDVIDAESNAFSAQTAKGLEALGHALKRPGDTAEGGRGSSHVWGNLQTVEWDKRRNVLSGGSDPRNPVGKAQVQLDPGTGVDSKAGSR</sequence>
<dbReference type="OrthoDB" id="5297205at2"/>
<dbReference type="GO" id="GO:0006751">
    <property type="term" value="P:glutathione catabolic process"/>
    <property type="evidence" value="ECO:0007669"/>
    <property type="project" value="UniProtKB-UniRule"/>
</dbReference>
<evidence type="ECO:0000256" key="1">
    <source>
        <dbReference type="ARBA" id="ARBA00001049"/>
    </source>
</evidence>
<accession>A0A2S7C8B1</accession>
<feature type="binding site" evidence="6">
    <location>
        <position position="478"/>
    </location>
    <ligand>
        <name>L-glutamate</name>
        <dbReference type="ChEBI" id="CHEBI:29985"/>
    </ligand>
</feature>
<dbReference type="GO" id="GO:0036374">
    <property type="term" value="F:glutathione hydrolase activity"/>
    <property type="evidence" value="ECO:0007669"/>
    <property type="project" value="UniProtKB-UniRule"/>
</dbReference>
<evidence type="ECO:0000313" key="13">
    <source>
        <dbReference type="Proteomes" id="UP001637990"/>
    </source>
</evidence>
<evidence type="ECO:0000313" key="11">
    <source>
        <dbReference type="EMBL" id="PPU57780.1"/>
    </source>
</evidence>
<dbReference type="Pfam" id="PF01019">
    <property type="entry name" value="G_glu_transpept"/>
    <property type="match status" value="1"/>
</dbReference>
<dbReference type="Proteomes" id="UP000237872">
    <property type="component" value="Unassembled WGS sequence"/>
</dbReference>
<feature type="signal peptide" evidence="9">
    <location>
        <begin position="1"/>
        <end position="26"/>
    </location>
</feature>
<dbReference type="NCBIfam" id="TIGR00066">
    <property type="entry name" value="g_glut_trans"/>
    <property type="match status" value="1"/>
</dbReference>
<dbReference type="InterPro" id="IPR000101">
    <property type="entry name" value="GGT_peptidase"/>
</dbReference>
<dbReference type="GO" id="GO:0103068">
    <property type="term" value="F:leukotriene C4 gamma-glutamyl transferase activity"/>
    <property type="evidence" value="ECO:0007669"/>
    <property type="project" value="UniProtKB-EC"/>
</dbReference>
<dbReference type="GO" id="GO:0006750">
    <property type="term" value="P:glutathione biosynthetic process"/>
    <property type="evidence" value="ECO:0007669"/>
    <property type="project" value="UniProtKB-KW"/>
</dbReference>
<feature type="region of interest" description="Disordered" evidence="8">
    <location>
        <begin position="364"/>
        <end position="384"/>
    </location>
</feature>
<organism evidence="11 12">
    <name type="scientific">Xanthomonas codiaei</name>
    <dbReference type="NCBI Taxonomy" id="56463"/>
    <lineage>
        <taxon>Bacteria</taxon>
        <taxon>Pseudomonadati</taxon>
        <taxon>Pseudomonadota</taxon>
        <taxon>Gammaproteobacteria</taxon>
        <taxon>Lysobacterales</taxon>
        <taxon>Lysobacteraceae</taxon>
        <taxon>Xanthomonas</taxon>
    </lineage>
</organism>
<evidence type="ECO:0000256" key="7">
    <source>
        <dbReference type="RuleBase" id="RU368036"/>
    </source>
</evidence>
<dbReference type="InterPro" id="IPR051792">
    <property type="entry name" value="GGT_bact"/>
</dbReference>
<dbReference type="UniPathway" id="UPA00204"/>
<feature type="binding site" evidence="6">
    <location>
        <position position="113"/>
    </location>
    <ligand>
        <name>L-glutamate</name>
        <dbReference type="ChEBI" id="CHEBI:29985"/>
    </ligand>
</feature>
<comment type="subunit">
    <text evidence="7">This enzyme consists of two polypeptide chains, which are synthesized in precursor form from a single polypeptide.</text>
</comment>
<feature type="binding site" evidence="6">
    <location>
        <begin position="404"/>
        <end position="406"/>
    </location>
    <ligand>
        <name>L-glutamate</name>
        <dbReference type="ChEBI" id="CHEBI:29985"/>
    </ligand>
</feature>
<keyword evidence="7" id="KW-0865">Zymogen</keyword>
<evidence type="ECO:0000256" key="2">
    <source>
        <dbReference type="ARBA" id="ARBA00001089"/>
    </source>
</evidence>
<dbReference type="EMBL" id="JBJGBS010000140">
    <property type="protein sequence ID" value="MFO3707017.1"/>
    <property type="molecule type" value="Genomic_DNA"/>
</dbReference>
<protein>
    <recommendedName>
        <fullName evidence="7">Glutathione hydrolase proenzyme</fullName>
        <ecNumber evidence="7">2.3.2.2</ecNumber>
        <ecNumber evidence="7">3.4.19.13</ecNumber>
    </recommendedName>
    <component>
        <recommendedName>
            <fullName evidence="7">Glutathione hydrolase large chain</fullName>
        </recommendedName>
    </component>
    <component>
        <recommendedName>
            <fullName evidence="7">Glutathione hydrolase small chain</fullName>
        </recommendedName>
    </component>
</protein>
<evidence type="ECO:0000313" key="12">
    <source>
        <dbReference type="Proteomes" id="UP000237872"/>
    </source>
</evidence>
<keyword evidence="7 11" id="KW-0808">Transferase</keyword>
<feature type="region of interest" description="Disordered" evidence="8">
    <location>
        <begin position="566"/>
        <end position="600"/>
    </location>
</feature>
<feature type="chain" id="PRO_5015485315" description="Glutathione hydrolase proenzyme" evidence="9">
    <location>
        <begin position="27"/>
        <end position="600"/>
    </location>
</feature>
<evidence type="ECO:0000256" key="5">
    <source>
        <dbReference type="PIRSR" id="PIRSR600101-1"/>
    </source>
</evidence>
<dbReference type="EMBL" id="MDEC01000043">
    <property type="protein sequence ID" value="PPU57780.1"/>
    <property type="molecule type" value="Genomic_DNA"/>
</dbReference>
<keyword evidence="7" id="KW-0378">Hydrolase</keyword>
<dbReference type="InterPro" id="IPR043137">
    <property type="entry name" value="GGT_ssub_C"/>
</dbReference>
<gene>
    <name evidence="11" type="primary">ggt</name>
    <name evidence="10" type="ORF">ACI6Q5_19075</name>
    <name evidence="11" type="ORF">XcodCFBP4690_20545</name>
</gene>
<dbReference type="PANTHER" id="PTHR43199:SF6">
    <property type="entry name" value="GLUTATHIONE HYDROLASE PROENZYME"/>
    <property type="match status" value="1"/>
</dbReference>
<dbReference type="AlphaFoldDB" id="A0A2S7C8B1"/>
<dbReference type="InterPro" id="IPR029055">
    <property type="entry name" value="Ntn_hydrolases_N"/>
</dbReference>
<comment type="similarity">
    <text evidence="7">Belongs to the gamma-glutamyltransferase family.</text>
</comment>
<dbReference type="PANTHER" id="PTHR43199">
    <property type="entry name" value="GLUTATHIONE HYDROLASE"/>
    <property type="match status" value="1"/>
</dbReference>
<evidence type="ECO:0000313" key="10">
    <source>
        <dbReference type="EMBL" id="MFO3707017.1"/>
    </source>
</evidence>
<comment type="catalytic activity">
    <reaction evidence="2 7">
        <text>glutathione + H2O = L-cysteinylglycine + L-glutamate</text>
        <dbReference type="Rhea" id="RHEA:28807"/>
        <dbReference type="ChEBI" id="CHEBI:15377"/>
        <dbReference type="ChEBI" id="CHEBI:29985"/>
        <dbReference type="ChEBI" id="CHEBI:57925"/>
        <dbReference type="ChEBI" id="CHEBI:61694"/>
        <dbReference type="EC" id="3.4.19.13"/>
    </reaction>
</comment>
<dbReference type="EC" id="2.3.2.2" evidence="7"/>
<dbReference type="PRINTS" id="PR01210">
    <property type="entry name" value="GGTRANSPTASE"/>
</dbReference>
<keyword evidence="9" id="KW-0732">Signal</keyword>
<name>A0A2S7C8B1_9XANT</name>
<proteinExistence type="inferred from homology"/>
<dbReference type="Proteomes" id="UP001637990">
    <property type="component" value="Unassembled WGS sequence"/>
</dbReference>
<feature type="binding site" evidence="6">
    <location>
        <position position="428"/>
    </location>
    <ligand>
        <name>L-glutamate</name>
        <dbReference type="ChEBI" id="CHEBI:29985"/>
    </ligand>
</feature>
<dbReference type="Gene3D" id="1.10.246.130">
    <property type="match status" value="1"/>
</dbReference>
<dbReference type="InterPro" id="IPR043138">
    <property type="entry name" value="GGT_lsub"/>
</dbReference>
<evidence type="ECO:0000256" key="8">
    <source>
        <dbReference type="SAM" id="MobiDB-lite"/>
    </source>
</evidence>
<dbReference type="SUPFAM" id="SSF56235">
    <property type="entry name" value="N-terminal nucleophile aminohydrolases (Ntn hydrolases)"/>
    <property type="match status" value="1"/>
</dbReference>
<feature type="binding site" evidence="6">
    <location>
        <begin position="457"/>
        <end position="458"/>
    </location>
    <ligand>
        <name>L-glutamate</name>
        <dbReference type="ChEBI" id="CHEBI:29985"/>
    </ligand>
</feature>
<keyword evidence="13" id="KW-1185">Reference proteome</keyword>